<sequence>MPAIEVHSAPITSEGPLSSPSLFQSGQKKNQEASWLSRSVSVVIAVFCKIGRAIAYTAKALYDFLIFAAITPYKYIYQCLASPFNDKKQQDSVGINIPTSAQTTPEGRTSTTISEPKTLQTTPPAQQNKSHFHHASLINKTPFLLDTNHPLNESLNRDGLKIQWPHIMLWEDGFHIEVFTEENARYEVALFNKLDASQACELKNHRCAIYYDQLVDACSDIGICICKDDYPTALTRMSLIVDPKTRDIRSSGR</sequence>
<accession>A0A081K7U1</accession>
<dbReference type="Proteomes" id="UP000027997">
    <property type="component" value="Unassembled WGS sequence"/>
</dbReference>
<protein>
    <submittedName>
        <fullName evidence="2">Uncharacterized protein</fullName>
    </submittedName>
</protein>
<dbReference type="EMBL" id="JOJP01000001">
    <property type="protein sequence ID" value="KEI70217.1"/>
    <property type="molecule type" value="Genomic_DNA"/>
</dbReference>
<evidence type="ECO:0000313" key="3">
    <source>
        <dbReference type="Proteomes" id="UP000027997"/>
    </source>
</evidence>
<evidence type="ECO:0000313" key="2">
    <source>
        <dbReference type="EMBL" id="KEI70217.1"/>
    </source>
</evidence>
<dbReference type="AlphaFoldDB" id="A0A081K7U1"/>
<comment type="caution">
    <text evidence="2">The sequence shown here is derived from an EMBL/GenBank/DDBJ whole genome shotgun (WGS) entry which is preliminary data.</text>
</comment>
<organism evidence="2 3">
    <name type="scientific">Endozoicomonas elysicola</name>
    <dbReference type="NCBI Taxonomy" id="305900"/>
    <lineage>
        <taxon>Bacteria</taxon>
        <taxon>Pseudomonadati</taxon>
        <taxon>Pseudomonadota</taxon>
        <taxon>Gammaproteobacteria</taxon>
        <taxon>Oceanospirillales</taxon>
        <taxon>Endozoicomonadaceae</taxon>
        <taxon>Endozoicomonas</taxon>
    </lineage>
</organism>
<evidence type="ECO:0000256" key="1">
    <source>
        <dbReference type="SAM" id="MobiDB-lite"/>
    </source>
</evidence>
<dbReference type="RefSeq" id="WP_020583997.1">
    <property type="nucleotide sequence ID" value="NZ_JOJP01000001.1"/>
</dbReference>
<name>A0A081K7U1_9GAMM</name>
<feature type="region of interest" description="Disordered" evidence="1">
    <location>
        <begin position="1"/>
        <end position="24"/>
    </location>
</feature>
<gene>
    <name evidence="2" type="ORF">GV64_05180</name>
</gene>
<reference evidence="2 3" key="1">
    <citation type="submission" date="2014-06" db="EMBL/GenBank/DDBJ databases">
        <title>Whole Genome Sequences of Three Symbiotic Endozoicomonas Bacteria.</title>
        <authorList>
            <person name="Neave M.J."/>
            <person name="Apprill A."/>
            <person name="Voolstra C.R."/>
        </authorList>
    </citation>
    <scope>NUCLEOTIDE SEQUENCE [LARGE SCALE GENOMIC DNA]</scope>
    <source>
        <strain evidence="2 3">DSM 22380</strain>
    </source>
</reference>
<feature type="compositionally biased region" description="Polar residues" evidence="1">
    <location>
        <begin position="15"/>
        <end position="24"/>
    </location>
</feature>
<proteinExistence type="predicted"/>
<feature type="region of interest" description="Disordered" evidence="1">
    <location>
        <begin position="97"/>
        <end position="126"/>
    </location>
</feature>
<keyword evidence="3" id="KW-1185">Reference proteome</keyword>